<protein>
    <recommendedName>
        <fullName evidence="2 3">Single-stranded DNA-binding protein</fullName>
        <shortName evidence="2">SSB</shortName>
    </recommendedName>
</protein>
<dbReference type="Proteomes" id="UP000003806">
    <property type="component" value="Chromosome"/>
</dbReference>
<proteinExistence type="inferred from homology"/>
<dbReference type="HAMAP" id="MF_00984">
    <property type="entry name" value="SSB"/>
    <property type="match status" value="1"/>
</dbReference>
<dbReference type="GO" id="GO:0003697">
    <property type="term" value="F:single-stranded DNA binding"/>
    <property type="evidence" value="ECO:0007669"/>
    <property type="project" value="UniProtKB-UniRule"/>
</dbReference>
<dbReference type="RefSeq" id="WP_008521683.1">
    <property type="nucleotide sequence ID" value="NZ_CM001376.1"/>
</dbReference>
<comment type="subunit">
    <text evidence="2">Homotetramer.</text>
</comment>
<keyword evidence="1 2" id="KW-0238">DNA-binding</keyword>
<accession>H0ULU9</accession>
<organism evidence="5 6">
    <name type="scientific">Jonquetella anthropi DSM 22815</name>
    <dbReference type="NCBI Taxonomy" id="885272"/>
    <lineage>
        <taxon>Bacteria</taxon>
        <taxon>Thermotogati</taxon>
        <taxon>Synergistota</taxon>
        <taxon>Synergistia</taxon>
        <taxon>Synergistales</taxon>
        <taxon>Dethiosulfovibrionaceae</taxon>
        <taxon>Jonquetella</taxon>
    </lineage>
</organism>
<dbReference type="CDD" id="cd04496">
    <property type="entry name" value="SSB_OBF"/>
    <property type="match status" value="1"/>
</dbReference>
<evidence type="ECO:0000256" key="2">
    <source>
        <dbReference type="HAMAP-Rule" id="MF_00984"/>
    </source>
</evidence>
<dbReference type="OrthoDB" id="9809878at2"/>
<comment type="caution">
    <text evidence="2">Lacks conserved residue(s) required for the propagation of feature annotation.</text>
</comment>
<dbReference type="Pfam" id="PF00436">
    <property type="entry name" value="SSB"/>
    <property type="match status" value="1"/>
</dbReference>
<feature type="region of interest" description="Disordered" evidence="4">
    <location>
        <begin position="108"/>
        <end position="170"/>
    </location>
</feature>
<dbReference type="STRING" id="885272.JonanDRAFT_1224"/>
<dbReference type="Gene3D" id="2.40.50.140">
    <property type="entry name" value="Nucleic acid-binding proteins"/>
    <property type="match status" value="1"/>
</dbReference>
<dbReference type="GO" id="GO:0009295">
    <property type="term" value="C:nucleoid"/>
    <property type="evidence" value="ECO:0007669"/>
    <property type="project" value="TreeGrafter"/>
</dbReference>
<dbReference type="GO" id="GO:0006260">
    <property type="term" value="P:DNA replication"/>
    <property type="evidence" value="ECO:0007669"/>
    <property type="project" value="InterPro"/>
</dbReference>
<reference evidence="5 6" key="1">
    <citation type="submission" date="2011-11" db="EMBL/GenBank/DDBJ databases">
        <title>The Noncontiguous Finished genome of Jonquetella anthropi DSM 22815.</title>
        <authorList>
            <consortium name="US DOE Joint Genome Institute (JGI-PGF)"/>
            <person name="Lucas S."/>
            <person name="Copeland A."/>
            <person name="Lapidus A."/>
            <person name="Glavina del Rio T."/>
            <person name="Dalin E."/>
            <person name="Tice H."/>
            <person name="Bruce D."/>
            <person name="Goodwin L."/>
            <person name="Pitluck S."/>
            <person name="Peters L."/>
            <person name="Mikhailova N."/>
            <person name="Held B."/>
            <person name="Kyrpides N."/>
            <person name="Mavromatis K."/>
            <person name="Ivanova N."/>
            <person name="Markowitz V."/>
            <person name="Cheng J.-F."/>
            <person name="Hugenholtz P."/>
            <person name="Woyke T."/>
            <person name="Wu D."/>
            <person name="Gronow S."/>
            <person name="Wellnitz S."/>
            <person name="Brambilla E."/>
            <person name="Klenk H.-P."/>
            <person name="Eisen J.A."/>
        </authorList>
    </citation>
    <scope>NUCLEOTIDE SEQUENCE [LARGE SCALE GENOMIC DNA]</scope>
    <source>
        <strain evidence="5 6">DSM 22815</strain>
    </source>
</reference>
<evidence type="ECO:0000256" key="3">
    <source>
        <dbReference type="RuleBase" id="RU000524"/>
    </source>
</evidence>
<dbReference type="PROSITE" id="PS50935">
    <property type="entry name" value="SSB"/>
    <property type="match status" value="1"/>
</dbReference>
<evidence type="ECO:0000256" key="4">
    <source>
        <dbReference type="SAM" id="MobiDB-lite"/>
    </source>
</evidence>
<evidence type="ECO:0000313" key="5">
    <source>
        <dbReference type="EMBL" id="EHM13590.1"/>
    </source>
</evidence>
<evidence type="ECO:0000313" key="6">
    <source>
        <dbReference type="Proteomes" id="UP000003806"/>
    </source>
</evidence>
<dbReference type="PANTHER" id="PTHR10302">
    <property type="entry name" value="SINGLE-STRANDED DNA-BINDING PROTEIN"/>
    <property type="match status" value="1"/>
</dbReference>
<sequence>MARGFNRVILVGNLTKDPELRYTSSKTPVASFTLAVNRTWKGKNGELQEDVAFVPIVVWGAQAENCERYLSKGRAALVEGRIATRSYEDKSGQKRYVTEVVADTVQFLGGGSRDGDQSESSGPRQSYGAPKRGDEPANLRSGFSSYGEDDSFPMDISEVGPSGGEAEIPF</sequence>
<keyword evidence="6" id="KW-1185">Reference proteome</keyword>
<dbReference type="InterPro" id="IPR011344">
    <property type="entry name" value="ssDNA-bd"/>
</dbReference>
<dbReference type="AlphaFoldDB" id="H0ULU9"/>
<dbReference type="PANTHER" id="PTHR10302:SF27">
    <property type="entry name" value="SINGLE-STRANDED DNA-BINDING PROTEIN"/>
    <property type="match status" value="1"/>
</dbReference>
<dbReference type="EMBL" id="CM001376">
    <property type="protein sequence ID" value="EHM13590.1"/>
    <property type="molecule type" value="Genomic_DNA"/>
</dbReference>
<dbReference type="InterPro" id="IPR012340">
    <property type="entry name" value="NA-bd_OB-fold"/>
</dbReference>
<evidence type="ECO:0000256" key="1">
    <source>
        <dbReference type="ARBA" id="ARBA00023125"/>
    </source>
</evidence>
<dbReference type="eggNOG" id="COG0629">
    <property type="taxonomic scope" value="Bacteria"/>
</dbReference>
<dbReference type="SUPFAM" id="SSF50249">
    <property type="entry name" value="Nucleic acid-binding proteins"/>
    <property type="match status" value="1"/>
</dbReference>
<dbReference type="InterPro" id="IPR000424">
    <property type="entry name" value="Primosome_PriB/ssb"/>
</dbReference>
<dbReference type="HOGENOM" id="CLU_078758_6_0_0"/>
<dbReference type="NCBIfam" id="TIGR00621">
    <property type="entry name" value="ssb"/>
    <property type="match status" value="1"/>
</dbReference>
<gene>
    <name evidence="5" type="ORF">JonanDRAFT_1224</name>
</gene>
<name>H0ULU9_9BACT</name>